<evidence type="ECO:0000313" key="1">
    <source>
        <dbReference type="EMBL" id="KAG7317550.1"/>
    </source>
</evidence>
<name>A0A9D3NAK2_9TELE</name>
<proteinExistence type="predicted"/>
<gene>
    <name evidence="1" type="ORF">KOW79_018585</name>
</gene>
<dbReference type="Proteomes" id="UP000824219">
    <property type="component" value="Linkage Group LG23"/>
</dbReference>
<comment type="caution">
    <text evidence="1">The sequence shown here is derived from an EMBL/GenBank/DDBJ whole genome shotgun (WGS) entry which is preliminary data.</text>
</comment>
<organism evidence="1 2">
    <name type="scientific">Hemibagrus wyckioides</name>
    <dbReference type="NCBI Taxonomy" id="337641"/>
    <lineage>
        <taxon>Eukaryota</taxon>
        <taxon>Metazoa</taxon>
        <taxon>Chordata</taxon>
        <taxon>Craniata</taxon>
        <taxon>Vertebrata</taxon>
        <taxon>Euteleostomi</taxon>
        <taxon>Actinopterygii</taxon>
        <taxon>Neopterygii</taxon>
        <taxon>Teleostei</taxon>
        <taxon>Ostariophysi</taxon>
        <taxon>Siluriformes</taxon>
        <taxon>Bagridae</taxon>
        <taxon>Hemibagrus</taxon>
    </lineage>
</organism>
<sequence length="269" mass="30238">MASLVLDSFIRHRQVNESTSPLDVERLATKPRLIRACLALRTETKAHSPAPLNAFMLLSTASLWSRGCAINPFSHSSLLPSRFTHAPWQPSSTSTTTTTSTSGPTASPLLLMALCQRSRRFARSGTRALSSLPDSLLSCYMLQSRKDACKQDEAHTPGRWPLSVEKRVMNYPLYEFMGACYHRTCRWTPLTAWHDGNSLREDFRGGRYKRVQIARVDCWRVESGDRRRRVGKTSVRDCNHGRTYARTLLAVFLISYTTGATARDSAPGR</sequence>
<accession>A0A9D3NAK2</accession>
<dbReference type="AlphaFoldDB" id="A0A9D3NAK2"/>
<reference evidence="1 2" key="1">
    <citation type="submission" date="2021-06" db="EMBL/GenBank/DDBJ databases">
        <title>Chromosome-level genome assembly of the red-tail catfish (Hemibagrus wyckioides).</title>
        <authorList>
            <person name="Shao F."/>
        </authorList>
    </citation>
    <scope>NUCLEOTIDE SEQUENCE [LARGE SCALE GENOMIC DNA]</scope>
    <source>
        <strain evidence="1">EC202008001</strain>
        <tissue evidence="1">Blood</tissue>
    </source>
</reference>
<keyword evidence="2" id="KW-1185">Reference proteome</keyword>
<dbReference type="EMBL" id="JAHKSW010000023">
    <property type="protein sequence ID" value="KAG7317550.1"/>
    <property type="molecule type" value="Genomic_DNA"/>
</dbReference>
<protein>
    <submittedName>
        <fullName evidence="1">Uncharacterized protein</fullName>
    </submittedName>
</protein>
<evidence type="ECO:0000313" key="2">
    <source>
        <dbReference type="Proteomes" id="UP000824219"/>
    </source>
</evidence>